<reference evidence="6" key="1">
    <citation type="submission" date="2020-05" db="EMBL/GenBank/DDBJ databases">
        <authorList>
            <person name="Chiriac C."/>
            <person name="Salcher M."/>
            <person name="Ghai R."/>
            <person name="Kavagutti S V."/>
        </authorList>
    </citation>
    <scope>NUCLEOTIDE SEQUENCE</scope>
</reference>
<dbReference type="NCBIfam" id="NF010000">
    <property type="entry name" value="PRK13473.1"/>
    <property type="match status" value="1"/>
</dbReference>
<dbReference type="InterPro" id="IPR015657">
    <property type="entry name" value="Aminobutyraldehyde_DH"/>
</dbReference>
<dbReference type="FunFam" id="3.40.605.10:FF:000001">
    <property type="entry name" value="Aldehyde dehydrogenase 1"/>
    <property type="match status" value="1"/>
</dbReference>
<dbReference type="EMBL" id="CAFBLV010000010">
    <property type="protein sequence ID" value="CAB4860309.1"/>
    <property type="molecule type" value="Genomic_DNA"/>
</dbReference>
<dbReference type="GO" id="GO:0016620">
    <property type="term" value="F:oxidoreductase activity, acting on the aldehyde or oxo group of donors, NAD or NADP as acceptor"/>
    <property type="evidence" value="ECO:0007669"/>
    <property type="project" value="InterPro"/>
</dbReference>
<dbReference type="PROSITE" id="PS00070">
    <property type="entry name" value="ALDEHYDE_DEHYDR_CYS"/>
    <property type="match status" value="1"/>
</dbReference>
<dbReference type="Gene3D" id="3.40.309.10">
    <property type="entry name" value="Aldehyde Dehydrogenase, Chain A, domain 2"/>
    <property type="match status" value="1"/>
</dbReference>
<dbReference type="Gene3D" id="3.40.605.10">
    <property type="entry name" value="Aldehyde Dehydrogenase, Chain A, domain 1"/>
    <property type="match status" value="1"/>
</dbReference>
<dbReference type="CDD" id="cd07092">
    <property type="entry name" value="ALDH_ABALDH-YdcW"/>
    <property type="match status" value="1"/>
</dbReference>
<dbReference type="Pfam" id="PF00171">
    <property type="entry name" value="Aldedh"/>
    <property type="match status" value="1"/>
</dbReference>
<keyword evidence="1" id="KW-0560">Oxidoreductase</keyword>
<proteinExistence type="predicted"/>
<dbReference type="InterPro" id="IPR029510">
    <property type="entry name" value="Ald_DH_CS_GLU"/>
</dbReference>
<dbReference type="AlphaFoldDB" id="A0A6J7CW57"/>
<organism evidence="6">
    <name type="scientific">freshwater metagenome</name>
    <dbReference type="NCBI Taxonomy" id="449393"/>
    <lineage>
        <taxon>unclassified sequences</taxon>
        <taxon>metagenomes</taxon>
        <taxon>ecological metagenomes</taxon>
    </lineage>
</organism>
<evidence type="ECO:0000256" key="1">
    <source>
        <dbReference type="ARBA" id="ARBA00023002"/>
    </source>
</evidence>
<evidence type="ECO:0000259" key="2">
    <source>
        <dbReference type="Pfam" id="PF00171"/>
    </source>
</evidence>
<dbReference type="PANTHER" id="PTHR11699">
    <property type="entry name" value="ALDEHYDE DEHYDROGENASE-RELATED"/>
    <property type="match status" value="1"/>
</dbReference>
<dbReference type="InterPro" id="IPR016160">
    <property type="entry name" value="Ald_DH_CS_CYS"/>
</dbReference>
<dbReference type="SUPFAM" id="SSF53720">
    <property type="entry name" value="ALDH-like"/>
    <property type="match status" value="1"/>
</dbReference>
<evidence type="ECO:0000313" key="5">
    <source>
        <dbReference type="EMBL" id="CAB4740942.1"/>
    </source>
</evidence>
<dbReference type="EMBL" id="CAEZXZ010000058">
    <property type="protein sequence ID" value="CAB4701151.1"/>
    <property type="molecule type" value="Genomic_DNA"/>
</dbReference>
<name>A0A6J7CW57_9ZZZZ</name>
<evidence type="ECO:0000313" key="6">
    <source>
        <dbReference type="EMBL" id="CAB4860309.1"/>
    </source>
</evidence>
<feature type="domain" description="Aldehyde dehydrogenase" evidence="2">
    <location>
        <begin position="19"/>
        <end position="476"/>
    </location>
</feature>
<dbReference type="EMBL" id="CAEZWW010000126">
    <property type="protein sequence ID" value="CAB4677888.1"/>
    <property type="molecule type" value="Genomic_DNA"/>
</dbReference>
<evidence type="ECO:0000313" key="3">
    <source>
        <dbReference type="EMBL" id="CAB4677888.1"/>
    </source>
</evidence>
<accession>A0A6J7CW57</accession>
<dbReference type="InterPro" id="IPR015590">
    <property type="entry name" value="Aldehyde_DH_dom"/>
</dbReference>
<dbReference type="EMBL" id="CAEZZA010000030">
    <property type="protein sequence ID" value="CAB4740942.1"/>
    <property type="molecule type" value="Genomic_DNA"/>
</dbReference>
<evidence type="ECO:0000313" key="4">
    <source>
        <dbReference type="EMBL" id="CAB4701151.1"/>
    </source>
</evidence>
<dbReference type="InterPro" id="IPR016163">
    <property type="entry name" value="Ald_DH_C"/>
</dbReference>
<gene>
    <name evidence="3" type="ORF">UFOPK2310_01031</name>
    <name evidence="4" type="ORF">UFOPK2625_00514</name>
    <name evidence="5" type="ORF">UFOPK2809_00344</name>
    <name evidence="6" type="ORF">UFOPK3425_00121</name>
</gene>
<dbReference type="InterPro" id="IPR016162">
    <property type="entry name" value="Ald_DH_N"/>
</dbReference>
<dbReference type="InterPro" id="IPR016161">
    <property type="entry name" value="Ald_DH/histidinol_DH"/>
</dbReference>
<sequence>MSSKRSLRNFVNGESVDAADGRTSDLINPSTGEVFASAPVSSATDVDRAYVAADAAFEIWSDSTPSERQRAILTIADAFEAHAEELVALESENTGKPIGVTASEEIPPMIDQIRFFAGAARVLEGRSAGEYARGFTSMIRREPIGVIGQVTPWNYPMMMAVWKYIPAIAAGNTVVLKPSDTTPVSTVRMAEIIAESGALPPGVLNVICGDRDTGRALVEHKTPQMVSITGSVRAGMQVAESAARDVKRVHLELGGKAPVVIFDDADVEAAAEWLAVAGYFNAGQDCTAATRMIVGPAIYDDFVAALAEQAKATLTTFADGPGGDALVPPVNNVNQMERVLGFIERTPGHASVVVGGNRQGDRGYYIEPTVIANLKQDDEMIQNEIFGPVITVQKFSDEAEALKWANGVPYGLASSVWTKDFGRAMRMAKGLNFGCVWINTHIPLVAEMPHGGFRHSGYGKDLSMYGFEDYTRIKHVMASLES</sequence>
<protein>
    <submittedName>
        <fullName evidence="6">Unannotated protein</fullName>
    </submittedName>
</protein>
<dbReference type="PROSITE" id="PS00687">
    <property type="entry name" value="ALDEHYDE_DEHYDR_GLU"/>
    <property type="match status" value="1"/>
</dbReference>